<dbReference type="EMBL" id="VSSQ01000006">
    <property type="protein sequence ID" value="MPL58000.1"/>
    <property type="molecule type" value="Genomic_DNA"/>
</dbReference>
<reference evidence="2" key="1">
    <citation type="submission" date="2019-08" db="EMBL/GenBank/DDBJ databases">
        <authorList>
            <person name="Kucharzyk K."/>
            <person name="Murdoch R.W."/>
            <person name="Higgins S."/>
            <person name="Loffler F."/>
        </authorList>
    </citation>
    <scope>NUCLEOTIDE SEQUENCE</scope>
</reference>
<accession>A0A644STI5</accession>
<keyword evidence="1" id="KW-0812">Transmembrane</keyword>
<organism evidence="2">
    <name type="scientific">bioreactor metagenome</name>
    <dbReference type="NCBI Taxonomy" id="1076179"/>
    <lineage>
        <taxon>unclassified sequences</taxon>
        <taxon>metagenomes</taxon>
        <taxon>ecological metagenomes</taxon>
    </lineage>
</organism>
<dbReference type="AlphaFoldDB" id="A0A644STI5"/>
<sequence length="52" mass="5599">MKKSNLLLLIIIILIILGLIFILSDGSISMGEFLILGIGLLIGIFISDKIGE</sequence>
<name>A0A644STI5_9ZZZZ</name>
<gene>
    <name evidence="2" type="ORF">SDC9_03525</name>
</gene>
<comment type="caution">
    <text evidence="2">The sequence shown here is derived from an EMBL/GenBank/DDBJ whole genome shotgun (WGS) entry which is preliminary data.</text>
</comment>
<evidence type="ECO:0000256" key="1">
    <source>
        <dbReference type="SAM" id="Phobius"/>
    </source>
</evidence>
<protein>
    <submittedName>
        <fullName evidence="2">Uncharacterized protein</fullName>
    </submittedName>
</protein>
<feature type="transmembrane region" description="Helical" evidence="1">
    <location>
        <begin position="7"/>
        <end position="24"/>
    </location>
</feature>
<proteinExistence type="predicted"/>
<feature type="transmembrane region" description="Helical" evidence="1">
    <location>
        <begin position="30"/>
        <end position="47"/>
    </location>
</feature>
<keyword evidence="1" id="KW-0472">Membrane</keyword>
<keyword evidence="1" id="KW-1133">Transmembrane helix</keyword>
<evidence type="ECO:0000313" key="2">
    <source>
        <dbReference type="EMBL" id="MPL58000.1"/>
    </source>
</evidence>